<name>A0ABD1QVL7_9LAMI</name>
<evidence type="ECO:0000313" key="2">
    <source>
        <dbReference type="Proteomes" id="UP001604336"/>
    </source>
</evidence>
<reference evidence="2" key="1">
    <citation type="submission" date="2024-07" db="EMBL/GenBank/DDBJ databases">
        <title>Two chromosome-level genome assemblies of Korean endemic species Abeliophyllum distichum and Forsythia ovata (Oleaceae).</title>
        <authorList>
            <person name="Jang H."/>
        </authorList>
    </citation>
    <scope>NUCLEOTIDE SEQUENCE [LARGE SCALE GENOMIC DNA]</scope>
</reference>
<protein>
    <submittedName>
        <fullName evidence="1">Uncharacterized protein</fullName>
    </submittedName>
</protein>
<comment type="caution">
    <text evidence="1">The sequence shown here is derived from an EMBL/GenBank/DDBJ whole genome shotgun (WGS) entry which is preliminary data.</text>
</comment>
<keyword evidence="2" id="KW-1185">Reference proteome</keyword>
<accession>A0ABD1QVL7</accession>
<dbReference type="AlphaFoldDB" id="A0ABD1QVL7"/>
<dbReference type="EMBL" id="JBFOLK010000010">
    <property type="protein sequence ID" value="KAL2480252.1"/>
    <property type="molecule type" value="Genomic_DNA"/>
</dbReference>
<evidence type="ECO:0000313" key="1">
    <source>
        <dbReference type="EMBL" id="KAL2480252.1"/>
    </source>
</evidence>
<gene>
    <name evidence="1" type="ORF">Adt_33218</name>
</gene>
<dbReference type="Proteomes" id="UP001604336">
    <property type="component" value="Unassembled WGS sequence"/>
</dbReference>
<organism evidence="1 2">
    <name type="scientific">Abeliophyllum distichum</name>
    <dbReference type="NCBI Taxonomy" id="126358"/>
    <lineage>
        <taxon>Eukaryota</taxon>
        <taxon>Viridiplantae</taxon>
        <taxon>Streptophyta</taxon>
        <taxon>Embryophyta</taxon>
        <taxon>Tracheophyta</taxon>
        <taxon>Spermatophyta</taxon>
        <taxon>Magnoliopsida</taxon>
        <taxon>eudicotyledons</taxon>
        <taxon>Gunneridae</taxon>
        <taxon>Pentapetalae</taxon>
        <taxon>asterids</taxon>
        <taxon>lamiids</taxon>
        <taxon>Lamiales</taxon>
        <taxon>Oleaceae</taxon>
        <taxon>Forsythieae</taxon>
        <taxon>Abeliophyllum</taxon>
    </lineage>
</organism>
<sequence length="106" mass="11748">MEACLETYRLDLSIPNISSSNEHFDMTPRTQNADQTTENLEVIDALDGIDEINSSKDLPCKYPSHINSGILASKLTYVNDEEEVNCETSVINAPETTQESFVASPH</sequence>
<proteinExistence type="predicted"/>